<reference evidence="2 3" key="1">
    <citation type="submission" date="2011-01" db="EMBL/GenBank/DDBJ databases">
        <authorList>
            <person name="Muzny D."/>
            <person name="Qin X."/>
            <person name="Deng J."/>
            <person name="Jiang H."/>
            <person name="Liu Y."/>
            <person name="Qu J."/>
            <person name="Song X.-Z."/>
            <person name="Zhang L."/>
            <person name="Thornton R."/>
            <person name="Coyle M."/>
            <person name="Francisco L."/>
            <person name="Jackson L."/>
            <person name="Javaid M."/>
            <person name="Korchina V."/>
            <person name="Kovar C."/>
            <person name="Mata R."/>
            <person name="Mathew T."/>
            <person name="Ngo R."/>
            <person name="Nguyen L."/>
            <person name="Nguyen N."/>
            <person name="Okwuonu G."/>
            <person name="Ongeri F."/>
            <person name="Pham C."/>
            <person name="Simmons D."/>
            <person name="Wilczek-Boney K."/>
            <person name="Hale W."/>
            <person name="Jakkamsetti A."/>
            <person name="Pham P."/>
            <person name="Ruth R."/>
            <person name="San Lucas F."/>
            <person name="Warren J."/>
            <person name="Zhang J."/>
            <person name="Zhao Z."/>
            <person name="Zhou C."/>
            <person name="Zhu D."/>
            <person name="Lee S."/>
            <person name="Bess C."/>
            <person name="Blankenburg K."/>
            <person name="Forbes L."/>
            <person name="Fu Q."/>
            <person name="Gubbala S."/>
            <person name="Hirani K."/>
            <person name="Jayaseelan J.C."/>
            <person name="Lara F."/>
            <person name="Munidasa M."/>
            <person name="Palculict T."/>
            <person name="Patil S."/>
            <person name="Pu L.-L."/>
            <person name="Saada N."/>
            <person name="Tang L."/>
            <person name="Weissenberger G."/>
            <person name="Zhu Y."/>
            <person name="Hemphill L."/>
            <person name="Shang Y."/>
            <person name="Youmans B."/>
            <person name="Ayvaz T."/>
            <person name="Ross M."/>
            <person name="Santibanez J."/>
            <person name="Aqrawi P."/>
            <person name="Gross S."/>
            <person name="Joshi V."/>
            <person name="Fowler G."/>
            <person name="Nazareth L."/>
            <person name="Reid J."/>
            <person name="Worley K."/>
            <person name="Petrosino J."/>
            <person name="Highlander S."/>
            <person name="Gibbs R."/>
        </authorList>
    </citation>
    <scope>NUCLEOTIDE SEQUENCE [LARGE SCALE GENOMIC DNA]</scope>
    <source>
        <strain evidence="2 3">ATCC 33394</strain>
    </source>
</reference>
<accession>F0EY10</accession>
<evidence type="ECO:0008006" key="4">
    <source>
        <dbReference type="Google" id="ProtNLM"/>
    </source>
</evidence>
<evidence type="ECO:0000313" key="2">
    <source>
        <dbReference type="EMBL" id="EGC17909.1"/>
    </source>
</evidence>
<name>F0EY10_9NEIS</name>
<dbReference type="HOGENOM" id="CLU_526597_0_0_4"/>
<dbReference type="STRING" id="888741.HMPREF9098_0720"/>
<proteinExistence type="predicted"/>
<dbReference type="EMBL" id="AEWV01000013">
    <property type="protein sequence ID" value="EGC17909.1"/>
    <property type="molecule type" value="Genomic_DNA"/>
</dbReference>
<evidence type="ECO:0000313" key="3">
    <source>
        <dbReference type="Proteomes" id="UP000004088"/>
    </source>
</evidence>
<feature type="compositionally biased region" description="Low complexity" evidence="1">
    <location>
        <begin position="514"/>
        <end position="527"/>
    </location>
</feature>
<dbReference type="InterPro" id="IPR010352">
    <property type="entry name" value="DUF945"/>
</dbReference>
<keyword evidence="3" id="KW-1185">Reference proteome</keyword>
<organism evidence="2 3">
    <name type="scientific">Kingella denitrificans ATCC 33394</name>
    <dbReference type="NCBI Taxonomy" id="888741"/>
    <lineage>
        <taxon>Bacteria</taxon>
        <taxon>Pseudomonadati</taxon>
        <taxon>Pseudomonadota</taxon>
        <taxon>Betaproteobacteria</taxon>
        <taxon>Neisseriales</taxon>
        <taxon>Neisseriaceae</taxon>
        <taxon>Kingella</taxon>
    </lineage>
</organism>
<gene>
    <name evidence="2" type="ORF">HMPREF9098_0720</name>
</gene>
<feature type="region of interest" description="Disordered" evidence="1">
    <location>
        <begin position="507"/>
        <end position="527"/>
    </location>
</feature>
<comment type="caution">
    <text evidence="2">The sequence shown here is derived from an EMBL/GenBank/DDBJ whole genome shotgun (WGS) entry which is preliminary data.</text>
</comment>
<dbReference type="AlphaFoldDB" id="F0EY10"/>
<dbReference type="Pfam" id="PF06097">
    <property type="entry name" value="DUF945"/>
    <property type="match status" value="1"/>
</dbReference>
<evidence type="ECO:0000256" key="1">
    <source>
        <dbReference type="SAM" id="MobiDB-lite"/>
    </source>
</evidence>
<dbReference type="RefSeq" id="WP_003781944.1">
    <property type="nucleotide sequence ID" value="NZ_GL870929.1"/>
</dbReference>
<dbReference type="Proteomes" id="UP000004088">
    <property type="component" value="Unassembled WGS sequence"/>
</dbReference>
<protein>
    <recommendedName>
        <fullName evidence="4">DUF945 domain-containing protein</fullName>
    </recommendedName>
</protein>
<sequence>MKKMLLGSTTAVLVAAAGVGTPHYLGTQAKQSLEIQHRILAETFLFEVVSHEYEQGWLESTEKTVLRFHPQVLSNLGKQLPDNLRAVLSKPITMINHVHHHPFADGAKPVRAVVETEFVYDDEVQKTLARFFGEQKPLRIRNVIALDGSGAMEIQIAPFEYEELSGIKLDWRGLSGQVKYANAFAHYTTEFKAPLFKAVLADKGSLQLENWQLVSESYSASNPQIALGSSQTQLARAEFVWKDKVNYNLKINELINMVSDLQIGAFINPNGTVTPDKIVVENVQYNTKTSEPTQGFINSEGQFRFDKLHYGADTYGPLNIYIAAEHLHADSLNALKKRWQAITAQALPEEKQREAALAAVRQEGLGIFTNNPVFQVREFDLTTPNGRFRATGSLQLNQLVQSDLNSLPAFMAKLKAQLNLDVSQKLIENFAVQQTRSLFTVEDPTNQQEQQEIADTIRVLTRQTLDTMTQEGYITRENGMVQTQLNIADNRIQLNGKAFQAPSDEDLFAGLEDGPASAPHASAASGH</sequence>